<feature type="compositionally biased region" description="Basic residues" evidence="1">
    <location>
        <begin position="23"/>
        <end position="37"/>
    </location>
</feature>
<proteinExistence type="predicted"/>
<comment type="caution">
    <text evidence="2">The sequence shown here is derived from an EMBL/GenBank/DDBJ whole genome shotgun (WGS) entry which is preliminary data.</text>
</comment>
<organism evidence="2 3">
    <name type="scientific">Colletotrichum melonis</name>
    <dbReference type="NCBI Taxonomy" id="1209925"/>
    <lineage>
        <taxon>Eukaryota</taxon>
        <taxon>Fungi</taxon>
        <taxon>Dikarya</taxon>
        <taxon>Ascomycota</taxon>
        <taxon>Pezizomycotina</taxon>
        <taxon>Sordariomycetes</taxon>
        <taxon>Hypocreomycetidae</taxon>
        <taxon>Glomerellales</taxon>
        <taxon>Glomerellaceae</taxon>
        <taxon>Colletotrichum</taxon>
        <taxon>Colletotrichum acutatum species complex</taxon>
    </lineage>
</organism>
<feature type="region of interest" description="Disordered" evidence="1">
    <location>
        <begin position="1"/>
        <end position="47"/>
    </location>
</feature>
<gene>
    <name evidence="2" type="ORF">CMEL01_15906</name>
</gene>
<dbReference type="Proteomes" id="UP001239795">
    <property type="component" value="Unassembled WGS sequence"/>
</dbReference>
<keyword evidence="3" id="KW-1185">Reference proteome</keyword>
<feature type="compositionally biased region" description="Acidic residues" evidence="1">
    <location>
        <begin position="150"/>
        <end position="167"/>
    </location>
</feature>
<name>A0AAI9UFH1_9PEZI</name>
<accession>A0AAI9UFH1</accession>
<feature type="region of interest" description="Disordered" evidence="1">
    <location>
        <begin position="142"/>
        <end position="167"/>
    </location>
</feature>
<protein>
    <submittedName>
        <fullName evidence="2">Uncharacterized protein</fullName>
    </submittedName>
</protein>
<sequence>MPPTITPLPKPLHPAIPPLHQPPHIKRINNSHPKRPRILPTRPFHLGDPVRGKVHRIPLWQIPPRMPDIKHADVGQHQARLEDVKEPLVAYRGGHIALFRLRVEPDPSEAEVFYDAEQRPRGDEHDAGVERHHRALYAAYGRHAGGDAPPVEDDGESCEGGEDEDLEEQACLDEGVACF</sequence>
<evidence type="ECO:0000313" key="3">
    <source>
        <dbReference type="Proteomes" id="UP001239795"/>
    </source>
</evidence>
<evidence type="ECO:0000313" key="2">
    <source>
        <dbReference type="EMBL" id="KAK1457426.1"/>
    </source>
</evidence>
<evidence type="ECO:0000256" key="1">
    <source>
        <dbReference type="SAM" id="MobiDB-lite"/>
    </source>
</evidence>
<dbReference type="EMBL" id="MLGG01000016">
    <property type="protein sequence ID" value="KAK1457426.1"/>
    <property type="molecule type" value="Genomic_DNA"/>
</dbReference>
<reference evidence="2 3" key="1">
    <citation type="submission" date="2016-10" db="EMBL/GenBank/DDBJ databases">
        <title>The genome sequence of Colletotrichum fioriniae PJ7.</title>
        <authorList>
            <person name="Baroncelli R."/>
        </authorList>
    </citation>
    <scope>NUCLEOTIDE SEQUENCE [LARGE SCALE GENOMIC DNA]</scope>
    <source>
        <strain evidence="2">Col 31</strain>
    </source>
</reference>
<dbReference type="AlphaFoldDB" id="A0AAI9UFH1"/>
<feature type="compositionally biased region" description="Pro residues" evidence="1">
    <location>
        <begin position="1"/>
        <end position="21"/>
    </location>
</feature>